<sequence>MIRPAVFTIPPHVAFVDALALGLLDRTRGDPMRLARATVLLPNRRAVRALTEAFVRLSDEGGLLLPRMTPIGDVDEDEAIGAFADTLAGGAELEPAVDDCKQRLMLVPLVKRYLELHDARERVTAVEALRLADELRRTLSQLQLEGVETKKLLDLDVGDLAGHWERTLRYIGIIAEAWPKILAEEGEIDGAARRNRLIESWTAQLIAEPPARMIVAAGMVATSPSVARLLRAVARLPDGLVVLPGLDTGMDDEEWKEIRYRTADGEAPGGPRQHDSEGHPQFSFRCLLHRMDVGRGEVEIWPYATPYDGPPERTHIVTRAMAPARFTDAWRDLDLGDDALAGVRLIEAATPGEEAQVIALALRQALEKPGKTAALVTPDRGLARRVAAHLARWGVALDDSAGVPLRQTPPGTFMLALAEAAVQQFAPAPLLALLKHPLVRMDGRLDWLERARTLDIALRGVRPPPGLDAVGARIEEAATEARSDEKKHRLRALSGWWLEVSAILDPLERLFANPQVSLPDLIDAMRSAAANLAGDELWRGPAGRALSELVQQLELHGHRLDPFDPPDAPGLLAAFFQEAAVRPPYGRHPRLSVYGLLEARLQRADLMILGGLNEGVWPALSQPDPWLAPAARAQLGLPGLERRIGLAAHDFVQAMGAPAVIATRSRRDAAAPTVASRFWLRLEALGGEKVTRESALLGIARALDAADGPPRYASRPAPRPPADLRPRSLSVTGAEKLKADPYSFYAERMLGLTKLQALDEDPTAAERGTFLHSVLEDWIKERPHDPDYLRIIAEKRLREWDHHPLMKALWAPRAMRAVEWAAEEMARWSAEGWRALKAEGKGRATLANGITLTGMADRIDVAAEGSLAIIDYKTGLPPSHAQLTGGYALQLGLLGWLAQNGHIPDVTAGDVAALRYWRLSGGNIAGKASDPLVFRRQEWTEPQAFITDCMRWLDELCAERLFGDAPFTAKLHPEYSTRYRDHDHLARVAEWLGRSE</sequence>
<dbReference type="Gene3D" id="3.90.320.10">
    <property type="match status" value="1"/>
</dbReference>
<feature type="domain" description="PD-(D/E)XK endonuclease-like" evidence="2">
    <location>
        <begin position="728"/>
        <end position="967"/>
    </location>
</feature>
<evidence type="ECO:0000259" key="2">
    <source>
        <dbReference type="Pfam" id="PF12705"/>
    </source>
</evidence>
<reference evidence="4" key="1">
    <citation type="journal article" date="2019" name="Int. J. Syst. Evol. Microbiol.">
        <title>The Global Catalogue of Microorganisms (GCM) 10K type strain sequencing project: providing services to taxonomists for standard genome sequencing and annotation.</title>
        <authorList>
            <consortium name="The Broad Institute Genomics Platform"/>
            <consortium name="The Broad Institute Genome Sequencing Center for Infectious Disease"/>
            <person name="Wu L."/>
            <person name="Ma J."/>
        </authorList>
    </citation>
    <scope>NUCLEOTIDE SEQUENCE [LARGE SCALE GENOMIC DNA]</scope>
    <source>
        <strain evidence="4">KCTC 42644</strain>
    </source>
</reference>
<dbReference type="InterPro" id="IPR038726">
    <property type="entry name" value="PDDEXK_AddAB-type"/>
</dbReference>
<name>A0ABV7X7W6_9SPHN</name>
<dbReference type="InterPro" id="IPR011335">
    <property type="entry name" value="Restrct_endonuc-II-like"/>
</dbReference>
<evidence type="ECO:0000313" key="4">
    <source>
        <dbReference type="Proteomes" id="UP001595615"/>
    </source>
</evidence>
<dbReference type="NCBIfam" id="TIGR02786">
    <property type="entry name" value="addB_alphas"/>
    <property type="match status" value="1"/>
</dbReference>
<feature type="region of interest" description="Disordered" evidence="1">
    <location>
        <begin position="708"/>
        <end position="729"/>
    </location>
</feature>
<keyword evidence="4" id="KW-1185">Reference proteome</keyword>
<evidence type="ECO:0000256" key="1">
    <source>
        <dbReference type="SAM" id="MobiDB-lite"/>
    </source>
</evidence>
<dbReference type="Proteomes" id="UP001595615">
    <property type="component" value="Unassembled WGS sequence"/>
</dbReference>
<dbReference type="SUPFAM" id="SSF52980">
    <property type="entry name" value="Restriction endonuclease-like"/>
    <property type="match status" value="1"/>
</dbReference>
<dbReference type="EMBL" id="JBHRXV010000001">
    <property type="protein sequence ID" value="MFC3711414.1"/>
    <property type="molecule type" value="Genomic_DNA"/>
</dbReference>
<comment type="caution">
    <text evidence="3">The sequence shown here is derived from an EMBL/GenBank/DDBJ whole genome shotgun (WGS) entry which is preliminary data.</text>
</comment>
<dbReference type="InterPro" id="IPR027417">
    <property type="entry name" value="P-loop_NTPase"/>
</dbReference>
<gene>
    <name evidence="3" type="primary">addB</name>
    <name evidence="3" type="ORF">ACFOMD_02455</name>
</gene>
<dbReference type="Pfam" id="PF12705">
    <property type="entry name" value="PDDEXK_1"/>
    <property type="match status" value="1"/>
</dbReference>
<proteinExistence type="predicted"/>
<dbReference type="SUPFAM" id="SSF52540">
    <property type="entry name" value="P-loop containing nucleoside triphosphate hydrolases"/>
    <property type="match status" value="1"/>
</dbReference>
<protein>
    <submittedName>
        <fullName evidence="3">Double-strand break repair protein AddB</fullName>
    </submittedName>
</protein>
<accession>A0ABV7X7W6</accession>
<dbReference type="RefSeq" id="WP_380856270.1">
    <property type="nucleotide sequence ID" value="NZ_JBHRXV010000001.1"/>
</dbReference>
<evidence type="ECO:0000313" key="3">
    <source>
        <dbReference type="EMBL" id="MFC3711414.1"/>
    </source>
</evidence>
<organism evidence="3 4">
    <name type="scientific">Sphingoaurantiacus capsulatus</name>
    <dbReference type="NCBI Taxonomy" id="1771310"/>
    <lineage>
        <taxon>Bacteria</taxon>
        <taxon>Pseudomonadati</taxon>
        <taxon>Pseudomonadota</taxon>
        <taxon>Alphaproteobacteria</taxon>
        <taxon>Sphingomonadales</taxon>
        <taxon>Sphingosinicellaceae</taxon>
        <taxon>Sphingoaurantiacus</taxon>
    </lineage>
</organism>
<dbReference type="InterPro" id="IPR014153">
    <property type="entry name" value="Ds_break_AddB"/>
</dbReference>
<dbReference type="InterPro" id="IPR011604">
    <property type="entry name" value="PDDEXK-like_dom_sf"/>
</dbReference>